<dbReference type="EMBL" id="BAAAQQ010000013">
    <property type="protein sequence ID" value="GAA2129247.1"/>
    <property type="molecule type" value="Genomic_DNA"/>
</dbReference>
<gene>
    <name evidence="3" type="ORF">GCM10009843_30670</name>
</gene>
<feature type="transmembrane region" description="Helical" evidence="2">
    <location>
        <begin position="27"/>
        <end position="50"/>
    </location>
</feature>
<feature type="compositionally biased region" description="Basic and acidic residues" evidence="1">
    <location>
        <begin position="1"/>
        <end position="14"/>
    </location>
</feature>
<keyword evidence="2" id="KW-0472">Membrane</keyword>
<proteinExistence type="predicted"/>
<comment type="caution">
    <text evidence="3">The sequence shown here is derived from an EMBL/GenBank/DDBJ whole genome shotgun (WGS) entry which is preliminary data.</text>
</comment>
<evidence type="ECO:0000256" key="2">
    <source>
        <dbReference type="SAM" id="Phobius"/>
    </source>
</evidence>
<keyword evidence="4" id="KW-1185">Reference proteome</keyword>
<keyword evidence="2" id="KW-0812">Transmembrane</keyword>
<evidence type="ECO:0000313" key="3">
    <source>
        <dbReference type="EMBL" id="GAA2129247.1"/>
    </source>
</evidence>
<evidence type="ECO:0000256" key="1">
    <source>
        <dbReference type="SAM" id="MobiDB-lite"/>
    </source>
</evidence>
<sequence>MLGASDVERKDGSHMSRLMGTPHRWRTAGAGLVAGMLVGVTAAVVVPAIAAEDVIHAATSWKKVWKKHLRKYADKRYYTKSQSDERYAAAGSSYSVAQSDARYYTKAEIDARLASLVNSVSAYADGAQNITLTDEVVVRSVSLVAPADGKVIVTSSGYFVNENGGPTTLRCKISTGTTIEPDRTFLQFAQFPGAGGSEVIGGTRGFDVTKGSLLTVNLVCDQFIGAGSVRDTALTAVFAPS</sequence>
<reference evidence="3 4" key="1">
    <citation type="journal article" date="2019" name="Int. J. Syst. Evol. Microbiol.">
        <title>The Global Catalogue of Microorganisms (GCM) 10K type strain sequencing project: providing services to taxonomists for standard genome sequencing and annotation.</title>
        <authorList>
            <consortium name="The Broad Institute Genomics Platform"/>
            <consortium name="The Broad Institute Genome Sequencing Center for Infectious Disease"/>
            <person name="Wu L."/>
            <person name="Ma J."/>
        </authorList>
    </citation>
    <scope>NUCLEOTIDE SEQUENCE [LARGE SCALE GENOMIC DNA]</scope>
    <source>
        <strain evidence="3 4">JCM 16021</strain>
    </source>
</reference>
<dbReference type="Proteomes" id="UP001500575">
    <property type="component" value="Unassembled WGS sequence"/>
</dbReference>
<organism evidence="3 4">
    <name type="scientific">Nocardioides bigeumensis</name>
    <dbReference type="NCBI Taxonomy" id="433657"/>
    <lineage>
        <taxon>Bacteria</taxon>
        <taxon>Bacillati</taxon>
        <taxon>Actinomycetota</taxon>
        <taxon>Actinomycetes</taxon>
        <taxon>Propionibacteriales</taxon>
        <taxon>Nocardioidaceae</taxon>
        <taxon>Nocardioides</taxon>
    </lineage>
</organism>
<name>A0ABN2YM25_9ACTN</name>
<accession>A0ABN2YM25</accession>
<keyword evidence="2" id="KW-1133">Transmembrane helix</keyword>
<protein>
    <submittedName>
        <fullName evidence="3">Uncharacterized protein</fullName>
    </submittedName>
</protein>
<feature type="region of interest" description="Disordered" evidence="1">
    <location>
        <begin position="1"/>
        <end position="20"/>
    </location>
</feature>
<evidence type="ECO:0000313" key="4">
    <source>
        <dbReference type="Proteomes" id="UP001500575"/>
    </source>
</evidence>